<feature type="transmembrane region" description="Helical" evidence="6">
    <location>
        <begin position="399"/>
        <end position="418"/>
    </location>
</feature>
<evidence type="ECO:0000256" key="3">
    <source>
        <dbReference type="ARBA" id="ARBA00022692"/>
    </source>
</evidence>
<reference evidence="7 8" key="1">
    <citation type="journal article" date="2019" name="Int. J. Syst. Evol. Microbiol.">
        <title>The Global Catalogue of Microorganisms (GCM) 10K type strain sequencing project: providing services to taxonomists for standard genome sequencing and annotation.</title>
        <authorList>
            <consortium name="The Broad Institute Genomics Platform"/>
            <consortium name="The Broad Institute Genome Sequencing Center for Infectious Disease"/>
            <person name="Wu L."/>
            <person name="Ma J."/>
        </authorList>
    </citation>
    <scope>NUCLEOTIDE SEQUENCE [LARGE SCALE GENOMIC DNA]</scope>
    <source>
        <strain evidence="7 8">JCM 13581</strain>
    </source>
</reference>
<feature type="transmembrane region" description="Helical" evidence="6">
    <location>
        <begin position="243"/>
        <end position="269"/>
    </location>
</feature>
<accession>A0ABN2PEX4</accession>
<keyword evidence="4 6" id="KW-1133">Transmembrane helix</keyword>
<dbReference type="EMBL" id="BAAAMJ010000030">
    <property type="protein sequence ID" value="GAA1919810.1"/>
    <property type="molecule type" value="Genomic_DNA"/>
</dbReference>
<dbReference type="RefSeq" id="WP_344262573.1">
    <property type="nucleotide sequence ID" value="NZ_BAAAMJ010000030.1"/>
</dbReference>
<name>A0ABN2PEX4_9ACTN</name>
<keyword evidence="5 6" id="KW-0472">Membrane</keyword>
<feature type="transmembrane region" description="Helical" evidence="6">
    <location>
        <begin position="275"/>
        <end position="298"/>
    </location>
</feature>
<evidence type="ECO:0000256" key="5">
    <source>
        <dbReference type="ARBA" id="ARBA00023136"/>
    </source>
</evidence>
<sequence length="427" mass="42241">MTAPWPAALPHPARPDLPAYRDPNVMRWLAAYTATMIGEGIYFLALAWAAAAIAGPATVGIVMMTGALPKAVLMLAGGVVADRFGPRRVVIGSDAVRCCVILAMAAALYLASPGLWLLLAVALVFGIVDALFLPAVGALPPRLTGPAQLARVQGMRLLGMRLGNTVGPPAGAAAMALGGPAAAFAAAGGMFALSLPFLLTLRIAPLTPADGAGKEEAAAGGGATATGWQDLRAGLRYLVRHRLIGPLVLVGVTLDLVLNGPLNIGLVLLAGERGWGAAGMAWIVSAFGLGAAASSVLLTVVGRLPKAGPVALVAAAGAAVGIGAVGLVPSLLAAAACAAAAGLCAGVAGGLLAALVQTAADPAYLGRVMSVFALGTFGLAPLTFPLVGAAIGWWGPEPVYAACGLLGLATAAVAAGSGELRRALLPR</sequence>
<keyword evidence="2" id="KW-1003">Cell membrane</keyword>
<proteinExistence type="predicted"/>
<evidence type="ECO:0000256" key="6">
    <source>
        <dbReference type="SAM" id="Phobius"/>
    </source>
</evidence>
<dbReference type="Pfam" id="PF07690">
    <property type="entry name" value="MFS_1"/>
    <property type="match status" value="1"/>
</dbReference>
<dbReference type="SUPFAM" id="SSF103473">
    <property type="entry name" value="MFS general substrate transporter"/>
    <property type="match status" value="1"/>
</dbReference>
<feature type="transmembrane region" description="Helical" evidence="6">
    <location>
        <begin position="89"/>
        <end position="110"/>
    </location>
</feature>
<evidence type="ECO:0000313" key="8">
    <source>
        <dbReference type="Proteomes" id="UP001501303"/>
    </source>
</evidence>
<feature type="transmembrane region" description="Helical" evidence="6">
    <location>
        <begin position="310"/>
        <end position="327"/>
    </location>
</feature>
<dbReference type="InterPro" id="IPR011701">
    <property type="entry name" value="MFS"/>
</dbReference>
<dbReference type="InterPro" id="IPR036259">
    <property type="entry name" value="MFS_trans_sf"/>
</dbReference>
<feature type="transmembrane region" description="Helical" evidence="6">
    <location>
        <begin position="368"/>
        <end position="393"/>
    </location>
</feature>
<dbReference type="Proteomes" id="UP001501303">
    <property type="component" value="Unassembled WGS sequence"/>
</dbReference>
<protein>
    <submittedName>
        <fullName evidence="7">MFS transporter</fullName>
    </submittedName>
</protein>
<comment type="subcellular location">
    <subcellularLocation>
        <location evidence="1">Cell membrane</location>
        <topology evidence="1">Multi-pass membrane protein</topology>
    </subcellularLocation>
</comment>
<organism evidence="7 8">
    <name type="scientific">Streptomyces sodiiphilus</name>
    <dbReference type="NCBI Taxonomy" id="226217"/>
    <lineage>
        <taxon>Bacteria</taxon>
        <taxon>Bacillati</taxon>
        <taxon>Actinomycetota</taxon>
        <taxon>Actinomycetes</taxon>
        <taxon>Kitasatosporales</taxon>
        <taxon>Streptomycetaceae</taxon>
        <taxon>Streptomyces</taxon>
    </lineage>
</organism>
<dbReference type="PANTHER" id="PTHR23513">
    <property type="entry name" value="INTEGRAL MEMBRANE EFFLUX PROTEIN-RELATED"/>
    <property type="match status" value="1"/>
</dbReference>
<gene>
    <name evidence="7" type="ORF">GCM10009716_30600</name>
</gene>
<evidence type="ECO:0000256" key="1">
    <source>
        <dbReference type="ARBA" id="ARBA00004651"/>
    </source>
</evidence>
<keyword evidence="3 6" id="KW-0812">Transmembrane</keyword>
<dbReference type="PANTHER" id="PTHR23513:SF17">
    <property type="entry name" value="MEMBRANE PROTEIN"/>
    <property type="match status" value="1"/>
</dbReference>
<evidence type="ECO:0000313" key="7">
    <source>
        <dbReference type="EMBL" id="GAA1919810.1"/>
    </source>
</evidence>
<comment type="caution">
    <text evidence="7">The sequence shown here is derived from an EMBL/GenBank/DDBJ whole genome shotgun (WGS) entry which is preliminary data.</text>
</comment>
<dbReference type="Gene3D" id="1.20.1250.20">
    <property type="entry name" value="MFS general substrate transporter like domains"/>
    <property type="match status" value="1"/>
</dbReference>
<feature type="transmembrane region" description="Helical" evidence="6">
    <location>
        <begin position="183"/>
        <end position="204"/>
    </location>
</feature>
<evidence type="ECO:0000256" key="4">
    <source>
        <dbReference type="ARBA" id="ARBA00022989"/>
    </source>
</evidence>
<evidence type="ECO:0000256" key="2">
    <source>
        <dbReference type="ARBA" id="ARBA00022475"/>
    </source>
</evidence>
<feature type="transmembrane region" description="Helical" evidence="6">
    <location>
        <begin position="41"/>
        <end position="68"/>
    </location>
</feature>
<feature type="transmembrane region" description="Helical" evidence="6">
    <location>
        <begin position="116"/>
        <end position="137"/>
    </location>
</feature>
<feature type="transmembrane region" description="Helical" evidence="6">
    <location>
        <begin position="333"/>
        <end position="356"/>
    </location>
</feature>
<keyword evidence="8" id="KW-1185">Reference proteome</keyword>